<accession>A0A517MIM6</accession>
<organism evidence="1 2">
    <name type="scientific">Roseimaritima multifibrata</name>
    <dbReference type="NCBI Taxonomy" id="1930274"/>
    <lineage>
        <taxon>Bacteria</taxon>
        <taxon>Pseudomonadati</taxon>
        <taxon>Planctomycetota</taxon>
        <taxon>Planctomycetia</taxon>
        <taxon>Pirellulales</taxon>
        <taxon>Pirellulaceae</taxon>
        <taxon>Roseimaritima</taxon>
    </lineage>
</organism>
<sequence length="239" mass="27365">MAKFLDTTGVNFYLQNLIKDASVQLVLVSPYLQLNDRIRELLEDKNRLKIDVRIVYGKVELRPDEITWLRNLDLVRTSFCKNLHAKCYMSEHGCIVTSMNLYEFSQVNNNEMGIYFDATDDRQLYSDAKEEVQRILRVSDTVRMSAERVEDPPIVSVEPTPLPNPDSSEKKYDKLTTSKLAKQMGVKTKELLEKLIATGLVEDKDGTPYLTEKGKAAGGEFRTSPRFGPYFIWPADLMV</sequence>
<dbReference type="OrthoDB" id="5500241at2"/>
<dbReference type="KEGG" id="rml:FF011L_34270"/>
<dbReference type="InterPro" id="IPR059166">
    <property type="entry name" value="PLD-like_cat"/>
</dbReference>
<dbReference type="SUPFAM" id="SSF56024">
    <property type="entry name" value="Phospholipase D/nuclease"/>
    <property type="match status" value="1"/>
</dbReference>
<dbReference type="CDD" id="cd09176">
    <property type="entry name" value="PLDc_unchar6"/>
    <property type="match status" value="1"/>
</dbReference>
<dbReference type="Proteomes" id="UP000320672">
    <property type="component" value="Chromosome"/>
</dbReference>
<dbReference type="EMBL" id="CP036262">
    <property type="protein sequence ID" value="QDS94647.1"/>
    <property type="molecule type" value="Genomic_DNA"/>
</dbReference>
<dbReference type="AlphaFoldDB" id="A0A517MIM6"/>
<reference evidence="1 2" key="1">
    <citation type="submission" date="2019-02" db="EMBL/GenBank/DDBJ databases">
        <title>Deep-cultivation of Planctomycetes and their phenomic and genomic characterization uncovers novel biology.</title>
        <authorList>
            <person name="Wiegand S."/>
            <person name="Jogler M."/>
            <person name="Boedeker C."/>
            <person name="Pinto D."/>
            <person name="Vollmers J."/>
            <person name="Rivas-Marin E."/>
            <person name="Kohn T."/>
            <person name="Peeters S.H."/>
            <person name="Heuer A."/>
            <person name="Rast P."/>
            <person name="Oberbeckmann S."/>
            <person name="Bunk B."/>
            <person name="Jeske O."/>
            <person name="Meyerdierks A."/>
            <person name="Storesund J.E."/>
            <person name="Kallscheuer N."/>
            <person name="Luecker S."/>
            <person name="Lage O.M."/>
            <person name="Pohl T."/>
            <person name="Merkel B.J."/>
            <person name="Hornburger P."/>
            <person name="Mueller R.-W."/>
            <person name="Bruemmer F."/>
            <person name="Labrenz M."/>
            <person name="Spormann A.M."/>
            <person name="Op den Camp H."/>
            <person name="Overmann J."/>
            <person name="Amann R."/>
            <person name="Jetten M.S.M."/>
            <person name="Mascher T."/>
            <person name="Medema M.H."/>
            <person name="Devos D.P."/>
            <person name="Kaster A.-K."/>
            <person name="Ovreas L."/>
            <person name="Rohde M."/>
            <person name="Galperin M.Y."/>
            <person name="Jogler C."/>
        </authorList>
    </citation>
    <scope>NUCLEOTIDE SEQUENCE [LARGE SCALE GENOMIC DNA]</scope>
    <source>
        <strain evidence="1 2">FF011L</strain>
    </source>
</reference>
<protein>
    <recommendedName>
        <fullName evidence="3">Phospholipase D-like domain-containing protein</fullName>
    </recommendedName>
</protein>
<name>A0A517MIM6_9BACT</name>
<proteinExistence type="predicted"/>
<evidence type="ECO:0000313" key="2">
    <source>
        <dbReference type="Proteomes" id="UP000320672"/>
    </source>
</evidence>
<keyword evidence="2" id="KW-1185">Reference proteome</keyword>
<gene>
    <name evidence="1" type="ORF">FF011L_34270</name>
</gene>
<evidence type="ECO:0008006" key="3">
    <source>
        <dbReference type="Google" id="ProtNLM"/>
    </source>
</evidence>
<evidence type="ECO:0000313" key="1">
    <source>
        <dbReference type="EMBL" id="QDS94647.1"/>
    </source>
</evidence>
<dbReference type="Gene3D" id="3.30.870.10">
    <property type="entry name" value="Endonuclease Chain A"/>
    <property type="match status" value="1"/>
</dbReference>
<dbReference type="RefSeq" id="WP_145352644.1">
    <property type="nucleotide sequence ID" value="NZ_CP036262.1"/>
</dbReference>